<dbReference type="Gene3D" id="1.10.286.20">
    <property type="match status" value="1"/>
</dbReference>
<dbReference type="InterPro" id="IPR009060">
    <property type="entry name" value="UBA-like_sf"/>
</dbReference>
<evidence type="ECO:0000256" key="8">
    <source>
        <dbReference type="RuleBase" id="RU000643"/>
    </source>
</evidence>
<evidence type="ECO:0000313" key="11">
    <source>
        <dbReference type="Proteomes" id="UP000290568"/>
    </source>
</evidence>
<dbReference type="OrthoDB" id="9808348at2"/>
<name>A0A449A3V0_9BACT</name>
<dbReference type="STRING" id="29556.VO56_01240"/>
<dbReference type="CDD" id="cd14275">
    <property type="entry name" value="UBA_EF-Ts"/>
    <property type="match status" value="1"/>
</dbReference>
<evidence type="ECO:0000313" key="10">
    <source>
        <dbReference type="EMBL" id="VEU58884.1"/>
    </source>
</evidence>
<dbReference type="PROSITE" id="PS01127">
    <property type="entry name" value="EF_TS_2"/>
    <property type="match status" value="1"/>
</dbReference>
<dbReference type="InterPro" id="IPR036402">
    <property type="entry name" value="EF-Ts_dimer_sf"/>
</dbReference>
<dbReference type="EMBL" id="LR214950">
    <property type="protein sequence ID" value="VEU58884.1"/>
    <property type="molecule type" value="Genomic_DNA"/>
</dbReference>
<keyword evidence="11" id="KW-1185">Reference proteome</keyword>
<dbReference type="FunFam" id="1.10.8.10:FF:000001">
    <property type="entry name" value="Elongation factor Ts"/>
    <property type="match status" value="1"/>
</dbReference>
<dbReference type="RefSeq" id="WP_129620501.1">
    <property type="nucleotide sequence ID" value="NZ_LR214950.1"/>
</dbReference>
<dbReference type="PANTHER" id="PTHR11741:SF0">
    <property type="entry name" value="ELONGATION FACTOR TS, MITOCHONDRIAL"/>
    <property type="match status" value="1"/>
</dbReference>
<dbReference type="NCBIfam" id="TIGR00116">
    <property type="entry name" value="tsf"/>
    <property type="match status" value="1"/>
</dbReference>
<dbReference type="Gene3D" id="1.10.8.10">
    <property type="entry name" value="DNA helicase RuvA subunit, C-terminal domain"/>
    <property type="match status" value="1"/>
</dbReference>
<evidence type="ECO:0000256" key="1">
    <source>
        <dbReference type="ARBA" id="ARBA00005532"/>
    </source>
</evidence>
<keyword evidence="6" id="KW-0963">Cytoplasm</keyword>
<dbReference type="GO" id="GO:0003746">
    <property type="term" value="F:translation elongation factor activity"/>
    <property type="evidence" value="ECO:0007669"/>
    <property type="project" value="UniProtKB-UniRule"/>
</dbReference>
<gene>
    <name evidence="6 10" type="primary">tsf</name>
    <name evidence="10" type="ORF">NCTC10183_00676</name>
</gene>
<comment type="subcellular location">
    <subcellularLocation>
        <location evidence="6 8">Cytoplasm</location>
    </subcellularLocation>
</comment>
<dbReference type="Gene3D" id="3.30.479.20">
    <property type="entry name" value="Elongation factor Ts, dimerisation domain"/>
    <property type="match status" value="2"/>
</dbReference>
<organism evidence="10 11">
    <name type="scientific">Mycoplasmopsis gallinacea</name>
    <dbReference type="NCBI Taxonomy" id="29556"/>
    <lineage>
        <taxon>Bacteria</taxon>
        <taxon>Bacillati</taxon>
        <taxon>Mycoplasmatota</taxon>
        <taxon>Mycoplasmoidales</taxon>
        <taxon>Metamycoplasmataceae</taxon>
        <taxon>Mycoplasmopsis</taxon>
    </lineage>
</organism>
<accession>A0A449A3V0</accession>
<evidence type="ECO:0000256" key="2">
    <source>
        <dbReference type="ARBA" id="ARBA00016956"/>
    </source>
</evidence>
<dbReference type="SUPFAM" id="SSF46934">
    <property type="entry name" value="UBA-like"/>
    <property type="match status" value="1"/>
</dbReference>
<dbReference type="SUPFAM" id="SSF54713">
    <property type="entry name" value="Elongation factor Ts (EF-Ts), dimerisation domain"/>
    <property type="match status" value="2"/>
</dbReference>
<dbReference type="GO" id="GO:0005737">
    <property type="term" value="C:cytoplasm"/>
    <property type="evidence" value="ECO:0007669"/>
    <property type="project" value="UniProtKB-SubCell"/>
</dbReference>
<evidence type="ECO:0000256" key="7">
    <source>
        <dbReference type="RuleBase" id="RU000642"/>
    </source>
</evidence>
<dbReference type="Proteomes" id="UP000290568">
    <property type="component" value="Chromosome"/>
</dbReference>
<keyword evidence="4 6" id="KW-0648">Protein biosynthesis</keyword>
<proteinExistence type="inferred from homology"/>
<dbReference type="Pfam" id="PF00889">
    <property type="entry name" value="EF_TS"/>
    <property type="match status" value="1"/>
</dbReference>
<keyword evidence="3 6" id="KW-0251">Elongation factor</keyword>
<protein>
    <recommendedName>
        <fullName evidence="2 6">Elongation factor Ts</fullName>
        <shortName evidence="6">EF-Ts</shortName>
    </recommendedName>
</protein>
<reference evidence="10 11" key="1">
    <citation type="submission" date="2019-01" db="EMBL/GenBank/DDBJ databases">
        <authorList>
            <consortium name="Pathogen Informatics"/>
        </authorList>
    </citation>
    <scope>NUCLEOTIDE SEQUENCE [LARGE SCALE GENOMIC DNA]</scope>
    <source>
        <strain evidence="10 11">NCTC10183</strain>
    </source>
</reference>
<sequence>MADNKMELIKELRQRTNSALVDCKKALEATAYDIEAAIKWLKDNGIVKAAKKAGRVAAEGAVTAVGNDKSALLVEINSETDFVAKNDKFIMLLDKVANAIYNANVETTEEALTVKLDDNQTVEQALVDATAVIGEKISLRRIKRVNAMDNQVLGIYVHANGQVASVVVVNGSNANVARDVAMHVAAMNPEFDLVNEIPSERMEEIKKGFVEPNGFANKPENIREKIVSGWLDKQLSEFVLAKQPFVMDDGVTVEKYLANSGCELVKSYRFEVGEGIEKVQSNFAEEVSSQVWLMDNIKHFA</sequence>
<evidence type="ECO:0000259" key="9">
    <source>
        <dbReference type="Pfam" id="PF00889"/>
    </source>
</evidence>
<dbReference type="InterPro" id="IPR014039">
    <property type="entry name" value="Transl_elong_EFTs/EF1B_dimer"/>
</dbReference>
<dbReference type="PROSITE" id="PS01126">
    <property type="entry name" value="EF_TS_1"/>
    <property type="match status" value="1"/>
</dbReference>
<dbReference type="AlphaFoldDB" id="A0A449A3V0"/>
<feature type="region of interest" description="Involved in Mg(2+) ion dislocation from EF-Tu" evidence="6">
    <location>
        <begin position="80"/>
        <end position="83"/>
    </location>
</feature>
<evidence type="ECO:0000256" key="6">
    <source>
        <dbReference type="HAMAP-Rule" id="MF_00050"/>
    </source>
</evidence>
<feature type="domain" description="Translation elongation factor EFTs/EF1B dimerisation" evidence="9">
    <location>
        <begin position="71"/>
        <end position="274"/>
    </location>
</feature>
<evidence type="ECO:0000256" key="3">
    <source>
        <dbReference type="ARBA" id="ARBA00022768"/>
    </source>
</evidence>
<comment type="similarity">
    <text evidence="1 6 7">Belongs to the EF-Ts family.</text>
</comment>
<comment type="function">
    <text evidence="5 6 7">Associates with the EF-Tu.GDP complex and induces the exchange of GDP to GTP. It remains bound to the aminoacyl-tRNA.EF-Tu.GTP complex up to the GTP hydrolysis stage on the ribosome.</text>
</comment>
<dbReference type="InterPro" id="IPR018101">
    <property type="entry name" value="Transl_elong_Ts_CS"/>
</dbReference>
<dbReference type="HAMAP" id="MF_00050">
    <property type="entry name" value="EF_Ts"/>
    <property type="match status" value="1"/>
</dbReference>
<dbReference type="InterPro" id="IPR001816">
    <property type="entry name" value="Transl_elong_EFTs/EF1B"/>
</dbReference>
<dbReference type="PANTHER" id="PTHR11741">
    <property type="entry name" value="ELONGATION FACTOR TS"/>
    <property type="match status" value="1"/>
</dbReference>
<evidence type="ECO:0000256" key="4">
    <source>
        <dbReference type="ARBA" id="ARBA00022917"/>
    </source>
</evidence>
<evidence type="ECO:0000256" key="5">
    <source>
        <dbReference type="ARBA" id="ARBA00025453"/>
    </source>
</evidence>